<name>A0A482YAZ6_9EURY</name>
<dbReference type="OrthoDB" id="307419at2157"/>
<evidence type="ECO:0000259" key="2">
    <source>
        <dbReference type="Pfam" id="PF25938"/>
    </source>
</evidence>
<comment type="caution">
    <text evidence="3">The sequence shown here is derived from an EMBL/GenBank/DDBJ whole genome shotgun (WGS) entry which is preliminary data.</text>
</comment>
<evidence type="ECO:0000256" key="1">
    <source>
        <dbReference type="SAM" id="Phobius"/>
    </source>
</evidence>
<dbReference type="Proteomes" id="UP000291097">
    <property type="component" value="Unassembled WGS sequence"/>
</dbReference>
<evidence type="ECO:0000313" key="3">
    <source>
        <dbReference type="EMBL" id="RZV11387.1"/>
    </source>
</evidence>
<proteinExistence type="predicted"/>
<dbReference type="AlphaFoldDB" id="A0A482YAZ6"/>
<dbReference type="EMBL" id="SHMP01000003">
    <property type="protein sequence ID" value="RZV11387.1"/>
    <property type="molecule type" value="Genomic_DNA"/>
</dbReference>
<dbReference type="InterPro" id="IPR058287">
    <property type="entry name" value="DUF7981"/>
</dbReference>
<feature type="transmembrane region" description="Helical" evidence="1">
    <location>
        <begin position="18"/>
        <end position="39"/>
    </location>
</feature>
<keyword evidence="1" id="KW-0812">Transmembrane</keyword>
<dbReference type="Pfam" id="PF25938">
    <property type="entry name" value="DUF7981"/>
    <property type="match status" value="1"/>
</dbReference>
<keyword evidence="1" id="KW-0472">Membrane</keyword>
<protein>
    <recommendedName>
        <fullName evidence="2">DUF7981 domain-containing protein</fullName>
    </recommendedName>
</protein>
<feature type="domain" description="DUF7981" evidence="2">
    <location>
        <begin position="13"/>
        <end position="73"/>
    </location>
</feature>
<gene>
    <name evidence="3" type="ORF">BDK88_0265</name>
</gene>
<accession>A0A482YAZ6</accession>
<feature type="transmembrane region" description="Helical" evidence="1">
    <location>
        <begin position="45"/>
        <end position="67"/>
    </location>
</feature>
<reference evidence="3 4" key="1">
    <citation type="submission" date="2019-02" db="EMBL/GenBank/DDBJ databases">
        <title>Genomic Encyclopedia of Archaeal and Bacterial Type Strains, Phase II (KMG-II): from individual species to whole genera.</title>
        <authorList>
            <person name="Goeker M."/>
        </authorList>
    </citation>
    <scope>NUCLEOTIDE SEQUENCE [LARGE SCALE GENOMIC DNA]</scope>
    <source>
        <strain evidence="3 4">DSM 18328</strain>
    </source>
</reference>
<sequence>MTGSLSALFGLEARATSALLWGIVGCLSVLVGVQGYTLLAAPLVTITQALVLALLVGFVVAGGAYVLEPRLAAWAANRTTE</sequence>
<dbReference type="RefSeq" id="WP_207225242.1">
    <property type="nucleotide sequence ID" value="NZ_SHMP01000003.1"/>
</dbReference>
<keyword evidence="1" id="KW-1133">Transmembrane helix</keyword>
<evidence type="ECO:0000313" key="4">
    <source>
        <dbReference type="Proteomes" id="UP000291097"/>
    </source>
</evidence>
<organism evidence="3 4">
    <name type="scientific">Natrinema hispanicum</name>
    <dbReference type="NCBI Taxonomy" id="392421"/>
    <lineage>
        <taxon>Archaea</taxon>
        <taxon>Methanobacteriati</taxon>
        <taxon>Methanobacteriota</taxon>
        <taxon>Stenosarchaea group</taxon>
        <taxon>Halobacteria</taxon>
        <taxon>Halobacteriales</taxon>
        <taxon>Natrialbaceae</taxon>
        <taxon>Natrinema</taxon>
    </lineage>
</organism>